<dbReference type="InterPro" id="IPR052027">
    <property type="entry name" value="PspC"/>
</dbReference>
<evidence type="ECO:0000256" key="5">
    <source>
        <dbReference type="ARBA" id="ARBA00023136"/>
    </source>
</evidence>
<feature type="transmembrane region" description="Helical" evidence="7">
    <location>
        <begin position="268"/>
        <end position="289"/>
    </location>
</feature>
<comment type="caution">
    <text evidence="9">The sequence shown here is derived from an EMBL/GenBank/DDBJ whole genome shotgun (WGS) entry which is preliminary data.</text>
</comment>
<protein>
    <submittedName>
        <fullName evidence="9">PspC domain-containing protein</fullName>
    </submittedName>
</protein>
<dbReference type="PANTHER" id="PTHR33885">
    <property type="entry name" value="PHAGE SHOCK PROTEIN C"/>
    <property type="match status" value="1"/>
</dbReference>
<dbReference type="PANTHER" id="PTHR33885:SF3">
    <property type="entry name" value="PHAGE SHOCK PROTEIN C"/>
    <property type="match status" value="1"/>
</dbReference>
<evidence type="ECO:0000256" key="4">
    <source>
        <dbReference type="ARBA" id="ARBA00022989"/>
    </source>
</evidence>
<evidence type="ECO:0000256" key="1">
    <source>
        <dbReference type="ARBA" id="ARBA00004162"/>
    </source>
</evidence>
<keyword evidence="3 7" id="KW-0812">Transmembrane</keyword>
<keyword evidence="2" id="KW-1003">Cell membrane</keyword>
<keyword evidence="5 7" id="KW-0472">Membrane</keyword>
<keyword evidence="10" id="KW-1185">Reference proteome</keyword>
<evidence type="ECO:0000256" key="6">
    <source>
        <dbReference type="SAM" id="MobiDB-lite"/>
    </source>
</evidence>
<evidence type="ECO:0000313" key="9">
    <source>
        <dbReference type="EMBL" id="MDI3385685.1"/>
    </source>
</evidence>
<dbReference type="EMBL" id="JASCIR010000003">
    <property type="protein sequence ID" value="MDI3385685.1"/>
    <property type="molecule type" value="Genomic_DNA"/>
</dbReference>
<comment type="subcellular location">
    <subcellularLocation>
        <location evidence="1">Cell membrane</location>
        <topology evidence="1">Single-pass membrane protein</topology>
    </subcellularLocation>
</comment>
<feature type="region of interest" description="Disordered" evidence="6">
    <location>
        <begin position="1"/>
        <end position="22"/>
    </location>
</feature>
<feature type="transmembrane region" description="Helical" evidence="7">
    <location>
        <begin position="119"/>
        <end position="138"/>
    </location>
</feature>
<feature type="transmembrane region" description="Helical" evidence="7">
    <location>
        <begin position="93"/>
        <end position="113"/>
    </location>
</feature>
<name>A0ABT6RMM9_9ACTN</name>
<feature type="transmembrane region" description="Helical" evidence="7">
    <location>
        <begin position="235"/>
        <end position="256"/>
    </location>
</feature>
<proteinExistence type="predicted"/>
<evidence type="ECO:0000256" key="7">
    <source>
        <dbReference type="SAM" id="Phobius"/>
    </source>
</evidence>
<accession>A0ABT6RMM9</accession>
<evidence type="ECO:0000256" key="3">
    <source>
        <dbReference type="ARBA" id="ARBA00022692"/>
    </source>
</evidence>
<feature type="region of interest" description="Disordered" evidence="6">
    <location>
        <begin position="397"/>
        <end position="425"/>
    </location>
</feature>
<feature type="transmembrane region" description="Helical" evidence="7">
    <location>
        <begin position="45"/>
        <end position="72"/>
    </location>
</feature>
<gene>
    <name evidence="9" type="ORF">QIS99_05550</name>
</gene>
<evidence type="ECO:0000313" key="10">
    <source>
        <dbReference type="Proteomes" id="UP001224661"/>
    </source>
</evidence>
<keyword evidence="4 7" id="KW-1133">Transmembrane helix</keyword>
<feature type="transmembrane region" description="Helical" evidence="7">
    <location>
        <begin position="296"/>
        <end position="313"/>
    </location>
</feature>
<organism evidence="9 10">
    <name type="scientific">Streptomyces solicavernae</name>
    <dbReference type="NCBI Taxonomy" id="3043614"/>
    <lineage>
        <taxon>Bacteria</taxon>
        <taxon>Bacillati</taxon>
        <taxon>Actinomycetota</taxon>
        <taxon>Actinomycetes</taxon>
        <taxon>Kitasatosporales</taxon>
        <taxon>Streptomycetaceae</taxon>
        <taxon>Streptomyces</taxon>
    </lineage>
</organism>
<feature type="domain" description="Phage shock protein PspC N-terminal" evidence="8">
    <location>
        <begin position="19"/>
        <end position="74"/>
    </location>
</feature>
<dbReference type="Proteomes" id="UP001224661">
    <property type="component" value="Unassembled WGS sequence"/>
</dbReference>
<sequence length="444" mass="45835">MNDQDLAGAGAAEPSAPPGLRRERSHRMLGGVCSGLGRHCDMDPVIFRIGLAVLAVTGGLGLIFYGFAWLLLPLDGDLDGDEESEGRKLLTGRVSGAGLSALLCALIGCGVFLSMLNNGGVLTFAVVLALLLAGAGYWSQARRATEAAPVATQTVADVPPEAKAPPVAGVTSWWRDPIVKDGTHDGDTGYTWGPIDFIDGSKYPFVPFPPGPFHGTHRQTVPEAAEPKPRGPRWIGGWVLLLALLAGALGTGLTWTGQGGAGSLGLSLQAGLACALAVFGLGITVSAFLGRTGAGSLVLAVLTAGLLAVATVLPENIGTSWTRTEWHPTGTAQVRPVYEVGSGVGTLDLTGLDLRKGQTIRTAAEVGAGQVEVVVPKDVTVRLTAEVGVGDIRLPGEAPDDVDIAPGQERRTTLRPPDGTPEAGTVDLRLEVGVGQAEVRRETP</sequence>
<evidence type="ECO:0000259" key="8">
    <source>
        <dbReference type="Pfam" id="PF04024"/>
    </source>
</evidence>
<dbReference type="RefSeq" id="WP_282511055.1">
    <property type="nucleotide sequence ID" value="NZ_JASCIR010000003.1"/>
</dbReference>
<dbReference type="Pfam" id="PF04024">
    <property type="entry name" value="PspC"/>
    <property type="match status" value="1"/>
</dbReference>
<dbReference type="InterPro" id="IPR007168">
    <property type="entry name" value="Phageshock_PspC_N"/>
</dbReference>
<reference evidence="9 10" key="1">
    <citation type="submission" date="2023-05" db="EMBL/GenBank/DDBJ databases">
        <title>Draft genome sequence of Streptomyces sp. B-S-A8 isolated from a cave soil in Thailand.</title>
        <authorList>
            <person name="Chamroensaksri N."/>
            <person name="Muangham S."/>
        </authorList>
    </citation>
    <scope>NUCLEOTIDE SEQUENCE [LARGE SCALE GENOMIC DNA]</scope>
    <source>
        <strain evidence="9 10">B-S-A8</strain>
    </source>
</reference>
<evidence type="ECO:0000256" key="2">
    <source>
        <dbReference type="ARBA" id="ARBA00022475"/>
    </source>
</evidence>